<name>A0A3S3Q765_9MAGN</name>
<dbReference type="AlphaFoldDB" id="A0A3S3Q765"/>
<dbReference type="InterPro" id="IPR006652">
    <property type="entry name" value="Kelch_1"/>
</dbReference>
<dbReference type="InterPro" id="IPR052439">
    <property type="entry name" value="F-box/Kelch-repeat"/>
</dbReference>
<keyword evidence="2" id="KW-0677">Repeat</keyword>
<evidence type="ECO:0000256" key="1">
    <source>
        <dbReference type="ARBA" id="ARBA00022441"/>
    </source>
</evidence>
<dbReference type="Gene3D" id="2.120.10.80">
    <property type="entry name" value="Kelch-type beta propeller"/>
    <property type="match status" value="1"/>
</dbReference>
<dbReference type="STRING" id="337451.A0A3S3Q765"/>
<dbReference type="Proteomes" id="UP000283530">
    <property type="component" value="Unassembled WGS sequence"/>
</dbReference>
<dbReference type="Pfam" id="PF01344">
    <property type="entry name" value="Kelch_1"/>
    <property type="match status" value="1"/>
</dbReference>
<accession>A0A3S3Q765</accession>
<evidence type="ECO:0000313" key="4">
    <source>
        <dbReference type="Proteomes" id="UP000283530"/>
    </source>
</evidence>
<evidence type="ECO:0000256" key="2">
    <source>
        <dbReference type="ARBA" id="ARBA00022737"/>
    </source>
</evidence>
<dbReference type="PANTHER" id="PTHR46122:SF5">
    <property type="entry name" value="F-BOX DOMAIN-CONTAINING PROTEIN"/>
    <property type="match status" value="1"/>
</dbReference>
<organism evidence="3 4">
    <name type="scientific">Cinnamomum micranthum f. kanehirae</name>
    <dbReference type="NCBI Taxonomy" id="337451"/>
    <lineage>
        <taxon>Eukaryota</taxon>
        <taxon>Viridiplantae</taxon>
        <taxon>Streptophyta</taxon>
        <taxon>Embryophyta</taxon>
        <taxon>Tracheophyta</taxon>
        <taxon>Spermatophyta</taxon>
        <taxon>Magnoliopsida</taxon>
        <taxon>Magnoliidae</taxon>
        <taxon>Laurales</taxon>
        <taxon>Lauraceae</taxon>
        <taxon>Cinnamomum</taxon>
    </lineage>
</organism>
<gene>
    <name evidence="3" type="ORF">CKAN_00856000</name>
</gene>
<sequence length="372" mass="41267">MVQDGIAHLPVGLGPQDADYSYIPPLSDDLALLILARVPPSVHPKLGLVNKRYLALSRSRELYNVRQEIGINEPAVFMLVSGELHWCSLNPRLGICTRLPELPSDACFAFGDKESLCIGSQLLVSGKEIQGLVIWRYELAANKWFKGPSMINPRCLFASANCGAVACIAGGIGMLPYVGVLNSAEKYDPYRRVWEPLPVMNKRRKLCSGFFMDNRFYVIGGVDEFNKDLICGEYYDGERDVWILVPEMMKGAPSSTSRSPPLVAVANNELYSLDTSSNRLKVYLKGSNSWGELGEVPVRADHSRGWGVAFKSLGDELLLIGLPRDPSVGHRLIICTCWHDPHVNMMHWRFLGSNGNNSSPFVFNCSVMADRS</sequence>
<dbReference type="GO" id="GO:0005634">
    <property type="term" value="C:nucleus"/>
    <property type="evidence" value="ECO:0007669"/>
    <property type="project" value="UniProtKB-ARBA"/>
</dbReference>
<dbReference type="CDD" id="cd22152">
    <property type="entry name" value="F-box_AtAFR-like"/>
    <property type="match status" value="1"/>
</dbReference>
<dbReference type="EMBL" id="QPKB01000003">
    <property type="protein sequence ID" value="RWR79956.1"/>
    <property type="molecule type" value="Genomic_DNA"/>
</dbReference>
<protein>
    <submittedName>
        <fullName evidence="3">F-box/kelch-repeat-like protein</fullName>
    </submittedName>
</protein>
<dbReference type="SUPFAM" id="SSF117281">
    <property type="entry name" value="Kelch motif"/>
    <property type="match status" value="1"/>
</dbReference>
<dbReference type="InterPro" id="IPR015915">
    <property type="entry name" value="Kelch-typ_b-propeller"/>
</dbReference>
<dbReference type="PANTHER" id="PTHR46122">
    <property type="entry name" value="GALACTOSE OXIDASE/KELCH REPEAT PROTEIN-RELATED"/>
    <property type="match status" value="1"/>
</dbReference>
<keyword evidence="4" id="KW-1185">Reference proteome</keyword>
<evidence type="ECO:0000313" key="3">
    <source>
        <dbReference type="EMBL" id="RWR79956.1"/>
    </source>
</evidence>
<keyword evidence="1" id="KW-0880">Kelch repeat</keyword>
<comment type="caution">
    <text evidence="3">The sequence shown here is derived from an EMBL/GenBank/DDBJ whole genome shotgun (WGS) entry which is preliminary data.</text>
</comment>
<dbReference type="OrthoDB" id="191037at2759"/>
<proteinExistence type="predicted"/>
<reference evidence="3 4" key="1">
    <citation type="journal article" date="2019" name="Nat. Plants">
        <title>Stout camphor tree genome fills gaps in understanding of flowering plant genome evolution.</title>
        <authorList>
            <person name="Chaw S.M."/>
            <person name="Liu Y.C."/>
            <person name="Wu Y.W."/>
            <person name="Wang H.Y."/>
            <person name="Lin C.I."/>
            <person name="Wu C.S."/>
            <person name="Ke H.M."/>
            <person name="Chang L.Y."/>
            <person name="Hsu C.Y."/>
            <person name="Yang H.T."/>
            <person name="Sudianto E."/>
            <person name="Hsu M.H."/>
            <person name="Wu K.P."/>
            <person name="Wang L.N."/>
            <person name="Leebens-Mack J.H."/>
            <person name="Tsai I.J."/>
        </authorList>
    </citation>
    <scope>NUCLEOTIDE SEQUENCE [LARGE SCALE GENOMIC DNA]</scope>
    <source>
        <strain evidence="4">cv. Chaw 1501</strain>
        <tissue evidence="3">Young leaves</tissue>
    </source>
</reference>